<dbReference type="SFLD" id="SFLDG00179">
    <property type="entry name" value="mandelate_racemase"/>
    <property type="match status" value="1"/>
</dbReference>
<dbReference type="InterPro" id="IPR013341">
    <property type="entry name" value="Mandelate_racemase_N_dom"/>
</dbReference>
<name>A0ABR5D5K0_9HYPH</name>
<dbReference type="PROSITE" id="PS00909">
    <property type="entry name" value="MR_MLE_2"/>
    <property type="match status" value="1"/>
</dbReference>
<dbReference type="Pfam" id="PF13378">
    <property type="entry name" value="MR_MLE_C"/>
    <property type="match status" value="1"/>
</dbReference>
<dbReference type="SUPFAM" id="SSF51604">
    <property type="entry name" value="Enolase C-terminal domain-like"/>
    <property type="match status" value="1"/>
</dbReference>
<keyword evidence="9" id="KW-1185">Reference proteome</keyword>
<dbReference type="InterPro" id="IPR036849">
    <property type="entry name" value="Enolase-like_C_sf"/>
</dbReference>
<keyword evidence="5" id="KW-0460">Magnesium</keyword>
<dbReference type="RefSeq" id="WP_045020414.1">
    <property type="nucleotide sequence ID" value="NZ_CP166104.1"/>
</dbReference>
<sequence length="425" mass="47499">MTKITDLRVFDLRFPTSQSLDGSDAMNPDPDYSAAYVILDTDELGLKGHGLTFTIGRGNEICCMAIEAMRHLVVGTDLATVTENPGKYWRHLTGDSQLRWIGPDKGAMHLATGAVVNAVWDLLAKKAGKPVWQLVADMSPEEIADIVDYRYLTDVLTKDDALAILRKAESGKKERIETLKNEGYACYTTSAGWLGYDDAKLRRLCQEAIDAGFNHVKMKVGRDLEDDIRRLTIAREVIGPDRYLMIDANQVWEVDQAIDWVNKLAFAKPFFIEEPTSPDDIVGHRKIRAAIGSVKVATGEMCQNRIMFKQFIAEGAIDVVQIDSCRMGGLNEVLAVLLIAAKYNLPVWPHAGGVGLCEYVQHLSMIDYLVVSGTKEGRVIEYVDHLHEHFIEPCDIRNAAYMPPKLPGFSIEMKPESIKTYTFEE</sequence>
<evidence type="ECO:0000256" key="4">
    <source>
        <dbReference type="ARBA" id="ARBA00022723"/>
    </source>
</evidence>
<evidence type="ECO:0000256" key="6">
    <source>
        <dbReference type="ARBA" id="ARBA00023239"/>
    </source>
</evidence>
<organism evidence="8 9">
    <name type="scientific">Agrobacterium arsenijevicii</name>
    <dbReference type="NCBI Taxonomy" id="1585697"/>
    <lineage>
        <taxon>Bacteria</taxon>
        <taxon>Pseudomonadati</taxon>
        <taxon>Pseudomonadota</taxon>
        <taxon>Alphaproteobacteria</taxon>
        <taxon>Hyphomicrobiales</taxon>
        <taxon>Rhizobiaceae</taxon>
        <taxon>Rhizobium/Agrobacterium group</taxon>
        <taxon>Agrobacterium</taxon>
    </lineage>
</organism>
<dbReference type="EMBL" id="JWIT01000010">
    <property type="protein sequence ID" value="KJF72344.1"/>
    <property type="molecule type" value="Genomic_DNA"/>
</dbReference>
<gene>
    <name evidence="8" type="ORF">RP75_16790</name>
</gene>
<dbReference type="EC" id="4.2.1.68" evidence="3"/>
<dbReference type="InterPro" id="IPR013342">
    <property type="entry name" value="Mandelate_racemase_C"/>
</dbReference>
<comment type="cofactor">
    <cofactor evidence="2">
        <name>Mg(2+)</name>
        <dbReference type="ChEBI" id="CHEBI:18420"/>
    </cofactor>
</comment>
<dbReference type="Gene3D" id="3.30.390.10">
    <property type="entry name" value="Enolase-like, N-terminal domain"/>
    <property type="match status" value="1"/>
</dbReference>
<dbReference type="PANTHER" id="PTHR13794:SF58">
    <property type="entry name" value="MITOCHONDRIAL ENOLASE SUPERFAMILY MEMBER 1"/>
    <property type="match status" value="1"/>
</dbReference>
<evidence type="ECO:0000313" key="8">
    <source>
        <dbReference type="EMBL" id="KJF72344.1"/>
    </source>
</evidence>
<dbReference type="SFLD" id="SFLDS00001">
    <property type="entry name" value="Enolase"/>
    <property type="match status" value="1"/>
</dbReference>
<proteinExistence type="predicted"/>
<evidence type="ECO:0000256" key="5">
    <source>
        <dbReference type="ARBA" id="ARBA00022842"/>
    </source>
</evidence>
<evidence type="ECO:0000256" key="1">
    <source>
        <dbReference type="ARBA" id="ARBA00001737"/>
    </source>
</evidence>
<dbReference type="InterPro" id="IPR029065">
    <property type="entry name" value="Enolase_C-like"/>
</dbReference>
<dbReference type="PANTHER" id="PTHR13794">
    <property type="entry name" value="ENOLASE SUPERFAMILY, MANDELATE RACEMASE"/>
    <property type="match status" value="1"/>
</dbReference>
<evidence type="ECO:0000313" key="9">
    <source>
        <dbReference type="Proteomes" id="UP000032564"/>
    </source>
</evidence>
<evidence type="ECO:0000259" key="7">
    <source>
        <dbReference type="SMART" id="SM00922"/>
    </source>
</evidence>
<keyword evidence="4" id="KW-0479">Metal-binding</keyword>
<evidence type="ECO:0000256" key="3">
    <source>
        <dbReference type="ARBA" id="ARBA00013142"/>
    </source>
</evidence>
<dbReference type="InterPro" id="IPR046945">
    <property type="entry name" value="RHMD-like"/>
</dbReference>
<dbReference type="SUPFAM" id="SSF54826">
    <property type="entry name" value="Enolase N-terminal domain-like"/>
    <property type="match status" value="1"/>
</dbReference>
<protein>
    <recommendedName>
        <fullName evidence="3">L-fuconate dehydratase</fullName>
        <ecNumber evidence="3">4.2.1.68</ecNumber>
    </recommendedName>
</protein>
<dbReference type="Pfam" id="PF02746">
    <property type="entry name" value="MR_MLE_N"/>
    <property type="match status" value="1"/>
</dbReference>
<feature type="domain" description="Mandelate racemase/muconate lactonizing enzyme C-terminal" evidence="7">
    <location>
        <begin position="198"/>
        <end position="294"/>
    </location>
</feature>
<comment type="caution">
    <text evidence="8">The sequence shown here is derived from an EMBL/GenBank/DDBJ whole genome shotgun (WGS) entry which is preliminary data.</text>
</comment>
<keyword evidence="6" id="KW-0456">Lyase</keyword>
<dbReference type="InterPro" id="IPR034610">
    <property type="entry name" value="L-fuconate_dehydratase"/>
</dbReference>
<dbReference type="InterPro" id="IPR018110">
    <property type="entry name" value="Mandel_Rmase/mucon_lact_enz_CS"/>
</dbReference>
<dbReference type="CDD" id="cd03324">
    <property type="entry name" value="rTSbeta_L-fuconate_dehydratase"/>
    <property type="match status" value="1"/>
</dbReference>
<dbReference type="Gene3D" id="3.20.20.120">
    <property type="entry name" value="Enolase-like C-terminal domain"/>
    <property type="match status" value="1"/>
</dbReference>
<evidence type="ECO:0000256" key="2">
    <source>
        <dbReference type="ARBA" id="ARBA00001946"/>
    </source>
</evidence>
<comment type="catalytic activity">
    <reaction evidence="1">
        <text>L-fuconate = 2-dehydro-3-deoxy-L-fuconate + H2O</text>
        <dbReference type="Rhea" id="RHEA:22772"/>
        <dbReference type="ChEBI" id="CHEBI:15377"/>
        <dbReference type="ChEBI" id="CHEBI:21291"/>
        <dbReference type="ChEBI" id="CHEBI:37448"/>
        <dbReference type="EC" id="4.2.1.68"/>
    </reaction>
</comment>
<dbReference type="SMART" id="SM00922">
    <property type="entry name" value="MR_MLE"/>
    <property type="match status" value="1"/>
</dbReference>
<dbReference type="Proteomes" id="UP000032564">
    <property type="component" value="Unassembled WGS sequence"/>
</dbReference>
<dbReference type="SFLD" id="SFLDF00111">
    <property type="entry name" value="L-fuconate_dehydratase"/>
    <property type="match status" value="1"/>
</dbReference>
<reference evidence="8 9" key="1">
    <citation type="submission" date="2014-12" db="EMBL/GenBank/DDBJ databases">
        <authorList>
            <person name="Kuzmanovic N."/>
            <person name="Pulawska J."/>
            <person name="Obradovic A."/>
        </authorList>
    </citation>
    <scope>NUCLEOTIDE SEQUENCE [LARGE SCALE GENOMIC DNA]</scope>
    <source>
        <strain evidence="8 9">KFB 330</strain>
    </source>
</reference>
<accession>A0ABR5D5K0</accession>
<dbReference type="InterPro" id="IPR029017">
    <property type="entry name" value="Enolase-like_N"/>
</dbReference>